<evidence type="ECO:0000256" key="1">
    <source>
        <dbReference type="ARBA" id="ARBA00004613"/>
    </source>
</evidence>
<organism evidence="7">
    <name type="scientific">Caenorhabditis remanei</name>
    <name type="common">Caenorhabditis vulgaris</name>
    <dbReference type="NCBI Taxonomy" id="31234"/>
    <lineage>
        <taxon>Eukaryota</taxon>
        <taxon>Metazoa</taxon>
        <taxon>Ecdysozoa</taxon>
        <taxon>Nematoda</taxon>
        <taxon>Chromadorea</taxon>
        <taxon>Rhabditida</taxon>
        <taxon>Rhabditina</taxon>
        <taxon>Rhabditomorpha</taxon>
        <taxon>Rhabditoidea</taxon>
        <taxon>Rhabditidae</taxon>
        <taxon>Peloderinae</taxon>
        <taxon>Caenorhabditis</taxon>
    </lineage>
</organism>
<reference evidence="6" key="1">
    <citation type="submission" date="2007-07" db="EMBL/GenBank/DDBJ databases">
        <title>PCAP assembly of the Caenorhabditis remanei genome.</title>
        <authorList>
            <consortium name="The Caenorhabditis remanei Sequencing Consortium"/>
            <person name="Wilson R.K."/>
        </authorList>
    </citation>
    <scope>NUCLEOTIDE SEQUENCE [LARGE SCALE GENOMIC DNA]</scope>
    <source>
        <strain evidence="6">PB4641</strain>
    </source>
</reference>
<dbReference type="eggNOG" id="ENOG502SEP7">
    <property type="taxonomic scope" value="Eukaryota"/>
</dbReference>
<comment type="subcellular location">
    <subcellularLocation>
        <location evidence="1">Secreted</location>
    </subcellularLocation>
</comment>
<dbReference type="PANTHER" id="PTHR31232:SF18">
    <property type="entry name" value="S-PROTEIN HOMOLOG"/>
    <property type="match status" value="1"/>
</dbReference>
<dbReference type="GO" id="GO:0005576">
    <property type="term" value="C:extracellular region"/>
    <property type="evidence" value="ECO:0007669"/>
    <property type="project" value="UniProtKB-SubCell"/>
</dbReference>
<dbReference type="AlphaFoldDB" id="E3N276"/>
<sequence length="150" mass="17099">MLTNRKLLVVVVCASLFLQSAHANPFVIVGAFSYVLSSIVKVIDHSQKSTVIVENHGRHHAHMWCASKDDRIGDKDGVWVQPGQSLGWSFHKKKSTQFWCTMDWYGREYGWDVFVANWGGRHGRWVIRNDGIYNGDNGPKRMDLESNIPV</sequence>
<proteinExistence type="inferred from homology"/>
<name>E3N276_CAERE</name>
<dbReference type="GeneID" id="9826649"/>
<dbReference type="OrthoDB" id="6950690at2759"/>
<dbReference type="KEGG" id="crq:GCK72_007864"/>
<dbReference type="RefSeq" id="XP_003097558.2">
    <property type="nucleotide sequence ID" value="XM_003097510.2"/>
</dbReference>
<dbReference type="Proteomes" id="UP000008281">
    <property type="component" value="Unassembled WGS sequence"/>
</dbReference>
<accession>E3N276</accession>
<dbReference type="GO" id="GO:0060320">
    <property type="term" value="P:rejection of self pollen"/>
    <property type="evidence" value="ECO:0007669"/>
    <property type="project" value="UniProtKB-KW"/>
</dbReference>
<evidence type="ECO:0000313" key="7">
    <source>
        <dbReference type="Proteomes" id="UP000008281"/>
    </source>
</evidence>
<evidence type="ECO:0000256" key="2">
    <source>
        <dbReference type="ARBA" id="ARBA00005581"/>
    </source>
</evidence>
<gene>
    <name evidence="6" type="ORF">CRE_17470</name>
</gene>
<dbReference type="Pfam" id="PF05938">
    <property type="entry name" value="Self-incomp_S1"/>
    <property type="match status" value="1"/>
</dbReference>
<keyword evidence="7" id="KW-1185">Reference proteome</keyword>
<dbReference type="HOGENOM" id="CLU_1742262_0_0_1"/>
<comment type="similarity">
    <text evidence="2">Belongs to the plant self-incompatibility (S1) protein family.</text>
</comment>
<protein>
    <submittedName>
        <fullName evidence="6">Uncharacterized protein</fullName>
    </submittedName>
</protein>
<keyword evidence="4" id="KW-0964">Secreted</keyword>
<keyword evidence="3" id="KW-0713">Self-incompatibility</keyword>
<dbReference type="EMBL" id="DS268511">
    <property type="protein sequence ID" value="EFO84027.1"/>
    <property type="molecule type" value="Genomic_DNA"/>
</dbReference>
<evidence type="ECO:0000313" key="6">
    <source>
        <dbReference type="EMBL" id="EFO84027.1"/>
    </source>
</evidence>
<evidence type="ECO:0000256" key="3">
    <source>
        <dbReference type="ARBA" id="ARBA00022471"/>
    </source>
</evidence>
<keyword evidence="5" id="KW-0732">Signal</keyword>
<evidence type="ECO:0000256" key="5">
    <source>
        <dbReference type="ARBA" id="ARBA00022729"/>
    </source>
</evidence>
<evidence type="ECO:0000256" key="4">
    <source>
        <dbReference type="ARBA" id="ARBA00022525"/>
    </source>
</evidence>
<dbReference type="CTD" id="9826649"/>
<dbReference type="OMA" id="RWVIRND"/>
<dbReference type="PANTHER" id="PTHR31232">
    <property type="match status" value="1"/>
</dbReference>
<dbReference type="InterPro" id="IPR010264">
    <property type="entry name" value="Self-incomp_S1"/>
</dbReference>